<evidence type="ECO:0000259" key="4">
    <source>
        <dbReference type="Pfam" id="PF00717"/>
    </source>
</evidence>
<accession>A0A930I151</accession>
<dbReference type="CDD" id="cd06529">
    <property type="entry name" value="S24_LexA-like"/>
    <property type="match status" value="1"/>
</dbReference>
<name>A0A930I151_9BACT</name>
<evidence type="ECO:0000256" key="3">
    <source>
        <dbReference type="ARBA" id="ARBA00023163"/>
    </source>
</evidence>
<evidence type="ECO:0000313" key="5">
    <source>
        <dbReference type="EMBL" id="MBF1415769.1"/>
    </source>
</evidence>
<keyword evidence="1" id="KW-0805">Transcription regulation</keyword>
<organism evidence="5 6">
    <name type="scientific">Prevotella histicola</name>
    <dbReference type="NCBI Taxonomy" id="470565"/>
    <lineage>
        <taxon>Bacteria</taxon>
        <taxon>Pseudomonadati</taxon>
        <taxon>Bacteroidota</taxon>
        <taxon>Bacteroidia</taxon>
        <taxon>Bacteroidales</taxon>
        <taxon>Prevotellaceae</taxon>
        <taxon>Prevotella</taxon>
    </lineage>
</organism>
<comment type="caution">
    <text evidence="5">The sequence shown here is derived from an EMBL/GenBank/DDBJ whole genome shotgun (WGS) entry which is preliminary data.</text>
</comment>
<dbReference type="SUPFAM" id="SSF51306">
    <property type="entry name" value="LexA/Signal peptidase"/>
    <property type="match status" value="1"/>
</dbReference>
<protein>
    <submittedName>
        <fullName evidence="5">Helix-turn-helix transcriptional regulator</fullName>
    </submittedName>
</protein>
<evidence type="ECO:0000256" key="1">
    <source>
        <dbReference type="ARBA" id="ARBA00023015"/>
    </source>
</evidence>
<dbReference type="PANTHER" id="PTHR40661">
    <property type="match status" value="1"/>
</dbReference>
<dbReference type="InterPro" id="IPR036286">
    <property type="entry name" value="LexA/Signal_pep-like_sf"/>
</dbReference>
<dbReference type="Gene3D" id="2.10.109.10">
    <property type="entry name" value="Umud Fragment, subunit A"/>
    <property type="match status" value="1"/>
</dbReference>
<dbReference type="Proteomes" id="UP000757461">
    <property type="component" value="Unassembled WGS sequence"/>
</dbReference>
<reference evidence="5" key="1">
    <citation type="submission" date="2020-04" db="EMBL/GenBank/DDBJ databases">
        <title>Deep metagenomics examines the oral microbiome during advanced dental caries in children, revealing novel taxa and co-occurrences with host molecules.</title>
        <authorList>
            <person name="Baker J.L."/>
            <person name="Morton J.T."/>
            <person name="Dinis M."/>
            <person name="Alvarez R."/>
            <person name="Tran N.C."/>
            <person name="Knight R."/>
            <person name="Edlund A."/>
        </authorList>
    </citation>
    <scope>NUCLEOTIDE SEQUENCE</scope>
    <source>
        <strain evidence="5">JCVI_25_bin.9</strain>
    </source>
</reference>
<dbReference type="PANTHER" id="PTHR40661:SF1">
    <property type="entry name" value="HTH CRO_C1-TYPE DOMAIN-CONTAINING PROTEIN"/>
    <property type="match status" value="1"/>
</dbReference>
<evidence type="ECO:0000256" key="2">
    <source>
        <dbReference type="ARBA" id="ARBA00023125"/>
    </source>
</evidence>
<dbReference type="AlphaFoldDB" id="A0A930I151"/>
<dbReference type="Pfam" id="PF00717">
    <property type="entry name" value="Peptidase_S24"/>
    <property type="match status" value="1"/>
</dbReference>
<dbReference type="InterPro" id="IPR015927">
    <property type="entry name" value="Peptidase_S24_S26A/B/C"/>
</dbReference>
<dbReference type="GO" id="GO:0003677">
    <property type="term" value="F:DNA binding"/>
    <property type="evidence" value="ECO:0007669"/>
    <property type="project" value="UniProtKB-KW"/>
</dbReference>
<feature type="domain" description="Peptidase S24/S26A/S26B/S26C" evidence="4">
    <location>
        <begin position="120"/>
        <end position="199"/>
    </location>
</feature>
<keyword evidence="2" id="KW-0238">DNA-binding</keyword>
<dbReference type="InterPro" id="IPR039418">
    <property type="entry name" value="LexA-like"/>
</dbReference>
<proteinExistence type="predicted"/>
<keyword evidence="3" id="KW-0804">Transcription</keyword>
<gene>
    <name evidence="5" type="ORF">HXN33_09340</name>
</gene>
<dbReference type="EMBL" id="JABZSQ010000217">
    <property type="protein sequence ID" value="MBF1415769.1"/>
    <property type="molecule type" value="Genomic_DNA"/>
</dbReference>
<sequence length="216" mass="24096">MEETVKDRLTRFRQYKKLGQGKFEKLSGLSNGYLTQLRKAPGSEKLQRILCAFPELNRTWLLTGEGDMLDTSCNSIEDSQFSSCSDLHLIPLLPVSAQGGSLNDFVVSIKESSCEKIISPIKGADYAMSVSGESMAPEYPSGSQILIKRINEKAFIDWGRVYVLDTCNGTVIKRLFPSDTADKVLCKSINPEFPPFEVLLSDVYAVYRVLMCMSLK</sequence>
<evidence type="ECO:0000313" key="6">
    <source>
        <dbReference type="Proteomes" id="UP000757461"/>
    </source>
</evidence>